<dbReference type="Gramene" id="TraesMAC6A03G03271780.1">
    <property type="protein sequence ID" value="TraesMAC6A03G03271780.1"/>
    <property type="gene ID" value="TraesMAC6A03G03271780"/>
</dbReference>
<protein>
    <recommendedName>
        <fullName evidence="4">Knottin scorpion toxin-like domain-containing protein</fullName>
    </recommendedName>
</protein>
<organism evidence="2">
    <name type="scientific">Triticum aestivum</name>
    <name type="common">Wheat</name>
    <dbReference type="NCBI Taxonomy" id="4565"/>
    <lineage>
        <taxon>Eukaryota</taxon>
        <taxon>Viridiplantae</taxon>
        <taxon>Streptophyta</taxon>
        <taxon>Embryophyta</taxon>
        <taxon>Tracheophyta</taxon>
        <taxon>Spermatophyta</taxon>
        <taxon>Magnoliopsida</taxon>
        <taxon>Liliopsida</taxon>
        <taxon>Poales</taxon>
        <taxon>Poaceae</taxon>
        <taxon>BOP clade</taxon>
        <taxon>Pooideae</taxon>
        <taxon>Triticodae</taxon>
        <taxon>Triticeae</taxon>
        <taxon>Triticinae</taxon>
        <taxon>Triticum</taxon>
    </lineage>
</organism>
<evidence type="ECO:0000256" key="1">
    <source>
        <dbReference type="SAM" id="SignalP"/>
    </source>
</evidence>
<feature type="signal peptide" evidence="1">
    <location>
        <begin position="1"/>
        <end position="28"/>
    </location>
</feature>
<dbReference type="AlphaFoldDB" id="A0A3B6NMI9"/>
<reference evidence="2" key="1">
    <citation type="submission" date="2018-08" db="EMBL/GenBank/DDBJ databases">
        <authorList>
            <person name="Rossello M."/>
        </authorList>
    </citation>
    <scope>NUCLEOTIDE SEQUENCE [LARGE SCALE GENOMIC DNA]</scope>
    <source>
        <strain evidence="2">cv. Chinese Spring</strain>
    </source>
</reference>
<dbReference type="Gramene" id="TraesCS6A02G109400.1">
    <property type="protein sequence ID" value="TraesCS6A02G109400.1"/>
    <property type="gene ID" value="TraesCS6A02G109400"/>
</dbReference>
<dbReference type="Gramene" id="TraesNOR6A03G03303840.1">
    <property type="protein sequence ID" value="TraesNOR6A03G03303840.1"/>
    <property type="gene ID" value="TraesNOR6A03G03303840"/>
</dbReference>
<keyword evidence="3" id="KW-1185">Reference proteome</keyword>
<dbReference type="Gramene" id="TraesROB_scaffold_044052_01G000100.1">
    <property type="protein sequence ID" value="TraesROB_scaffold_044052_01G000100.1"/>
    <property type="gene ID" value="TraesROB_scaffold_044052_01G000100"/>
</dbReference>
<dbReference type="Proteomes" id="UP000019116">
    <property type="component" value="Chromosome 6A"/>
</dbReference>
<dbReference type="Gramene" id="TraesCLE_scaffold_137668_01G000100.1">
    <property type="protein sequence ID" value="TraesCLE_scaffold_137668_01G000100.1"/>
    <property type="gene ID" value="TraesCLE_scaffold_137668_01G000100"/>
</dbReference>
<dbReference type="Gramene" id="TraesWEE_scaffold_196746_01G000100.1">
    <property type="protein sequence ID" value="TraesWEE_scaffold_196746_01G000100.1"/>
    <property type="gene ID" value="TraesWEE_scaffold_196746_01G000100"/>
</dbReference>
<accession>A0A3B6NMI9</accession>
<dbReference type="Gramene" id="TraesSTA6A03G03263110.1">
    <property type="protein sequence ID" value="TraesSTA6A03G03263110.1"/>
    <property type="gene ID" value="TraesSTA6A03G03263110"/>
</dbReference>
<dbReference type="PROSITE" id="PS51257">
    <property type="entry name" value="PROKAR_LIPOPROTEIN"/>
    <property type="match status" value="1"/>
</dbReference>
<keyword evidence="1" id="KW-0732">Signal</keyword>
<dbReference type="OMA" id="GGTCCCM"/>
<dbReference type="Gramene" id="TraesCAD_scaffold_006024_01G000100.1">
    <property type="protein sequence ID" value="TraesCAD_scaffold_006024_01G000100.1"/>
    <property type="gene ID" value="TraesCAD_scaffold_006024_01G000100"/>
</dbReference>
<dbReference type="Gramene" id="TraesSYM6A03G03213080.1">
    <property type="protein sequence ID" value="TraesSYM6A03G03213080.1"/>
    <property type="gene ID" value="TraesSYM6A03G03213080"/>
</dbReference>
<dbReference type="EnsemblPlants" id="TraesCS6A02G109400.1">
    <property type="protein sequence ID" value="TraesCS6A02G109400.1"/>
    <property type="gene ID" value="TraesCS6A02G109400"/>
</dbReference>
<dbReference type="Gramene" id="TraesJUL6A03G03298850.1">
    <property type="protein sequence ID" value="TraesJUL6A03G03298850.1"/>
    <property type="gene ID" value="TraesJUL6A03G03298850"/>
</dbReference>
<evidence type="ECO:0000313" key="2">
    <source>
        <dbReference type="EnsemblPlants" id="TraesCS6A02G109400.1"/>
    </source>
</evidence>
<evidence type="ECO:0008006" key="4">
    <source>
        <dbReference type="Google" id="ProtNLM"/>
    </source>
</evidence>
<dbReference type="Gramene" id="TraesARI6A03G03227910.1">
    <property type="protein sequence ID" value="TraesARI6A03G03227910.1"/>
    <property type="gene ID" value="TraesARI6A03G03227910"/>
</dbReference>
<dbReference type="Gramene" id="TraesLDM6A03G03275670.1">
    <property type="protein sequence ID" value="TraesLDM6A03G03275670.1"/>
    <property type="gene ID" value="TraesLDM6A03G03275670"/>
</dbReference>
<dbReference type="Gramene" id="TraesCS6A03G0256300.1">
    <property type="protein sequence ID" value="TraesCS6A03G0256300.1.CDS"/>
    <property type="gene ID" value="TraesCS6A03G0256300"/>
</dbReference>
<reference evidence="2" key="2">
    <citation type="submission" date="2018-10" db="UniProtKB">
        <authorList>
            <consortium name="EnsemblPlants"/>
        </authorList>
    </citation>
    <scope>IDENTIFICATION</scope>
</reference>
<evidence type="ECO:0000313" key="3">
    <source>
        <dbReference type="Proteomes" id="UP000019116"/>
    </source>
</evidence>
<feature type="chain" id="PRO_5043178469" description="Knottin scorpion toxin-like domain-containing protein" evidence="1">
    <location>
        <begin position="29"/>
        <end position="82"/>
    </location>
</feature>
<dbReference type="Gramene" id="TraesPARA_EIv1.0_1913540.1">
    <property type="protein sequence ID" value="TraesPARA_EIv1.0_1913540.1.CDS"/>
    <property type="gene ID" value="TraesPARA_EIv1.0_1913540"/>
</dbReference>
<name>A0A3B6NMI9_WHEAT</name>
<dbReference type="Gramene" id="TraesLAC6A03G03227000.1">
    <property type="protein sequence ID" value="TraesLAC6A03G03227000.1"/>
    <property type="gene ID" value="TraesLAC6A03G03227000"/>
</dbReference>
<dbReference type="Gramene" id="TraesJAG6A03G03267160.1">
    <property type="protein sequence ID" value="TraesJAG6A03G03267160.1"/>
    <property type="gene ID" value="TraesJAG6A03G03267160"/>
</dbReference>
<sequence>MTRTRDNTAVLCLMALLAMSTTIISCHAAGTTKMCVQAKTCAPTPPPNYDGVCKLYCRTQGYDMDASYCTAEHGGTCCCVRK</sequence>
<proteinExistence type="predicted"/>